<dbReference type="AlphaFoldDB" id="A0A074TJA1"/>
<evidence type="ECO:0000313" key="2">
    <source>
        <dbReference type="EMBL" id="KEP71771.1"/>
    </source>
</evidence>
<gene>
    <name evidence="2" type="ORF">DL1_00815</name>
</gene>
<accession>A0A074TJA1</accession>
<feature type="chain" id="PRO_5001699862" evidence="1">
    <location>
        <begin position="20"/>
        <end position="144"/>
    </location>
</feature>
<organism evidence="2 3">
    <name type="scientific">Thioclava dalianensis</name>
    <dbReference type="NCBI Taxonomy" id="1185766"/>
    <lineage>
        <taxon>Bacteria</taxon>
        <taxon>Pseudomonadati</taxon>
        <taxon>Pseudomonadota</taxon>
        <taxon>Alphaproteobacteria</taxon>
        <taxon>Rhodobacterales</taxon>
        <taxon>Paracoccaceae</taxon>
        <taxon>Thioclava</taxon>
    </lineage>
</organism>
<sequence length="144" mass="16136">MVKTLGLALALGLPAHAWAGETVNVPIGTKWFACRFHKAAHDYILPEKVQMAHLPNGKWLALDTMTYRIHHTADHARVTTDDPKRITFGWKFTNMTSNINHFAPLIAMRLTLVKGSRDATLSMRPEGYRSEIAFGSCDTPQVIH</sequence>
<feature type="signal peptide" evidence="1">
    <location>
        <begin position="1"/>
        <end position="19"/>
    </location>
</feature>
<keyword evidence="3" id="KW-1185">Reference proteome</keyword>
<evidence type="ECO:0000313" key="3">
    <source>
        <dbReference type="Proteomes" id="UP000027725"/>
    </source>
</evidence>
<name>A0A074TJA1_9RHOB</name>
<dbReference type="EMBL" id="JHEH01000001">
    <property type="protein sequence ID" value="KEP71771.1"/>
    <property type="molecule type" value="Genomic_DNA"/>
</dbReference>
<proteinExistence type="predicted"/>
<dbReference type="eggNOG" id="ENOG5032F6M">
    <property type="taxonomic scope" value="Bacteria"/>
</dbReference>
<protein>
    <submittedName>
        <fullName evidence="2">Uncharacterized protein</fullName>
    </submittedName>
</protein>
<comment type="caution">
    <text evidence="2">The sequence shown here is derived from an EMBL/GenBank/DDBJ whole genome shotgun (WGS) entry which is preliminary data.</text>
</comment>
<keyword evidence="1" id="KW-0732">Signal</keyword>
<dbReference type="Proteomes" id="UP000027725">
    <property type="component" value="Unassembled WGS sequence"/>
</dbReference>
<evidence type="ECO:0000256" key="1">
    <source>
        <dbReference type="SAM" id="SignalP"/>
    </source>
</evidence>
<reference evidence="2 3" key="1">
    <citation type="submission" date="2014-03" db="EMBL/GenBank/DDBJ databases">
        <title>The draft genome sequence of Thioclava dalianensis DLFJ1-1.</title>
        <authorList>
            <person name="Lai Q."/>
            <person name="Shao Z."/>
        </authorList>
    </citation>
    <scope>NUCLEOTIDE SEQUENCE [LARGE SCALE GENOMIC DNA]</scope>
    <source>
        <strain evidence="2 3">DLFJ1-1</strain>
    </source>
</reference>